<dbReference type="Proteomes" id="UP000001072">
    <property type="component" value="Unassembled WGS sequence"/>
</dbReference>
<dbReference type="InterPro" id="IPR046341">
    <property type="entry name" value="SET_dom_sf"/>
</dbReference>
<feature type="domain" description="SET" evidence="1">
    <location>
        <begin position="6"/>
        <end position="128"/>
    </location>
</feature>
<dbReference type="VEuPathDB" id="FungiDB:MELLADRAFT_113500"/>
<dbReference type="InterPro" id="IPR053201">
    <property type="entry name" value="Flavunoidine_N-MTase"/>
</dbReference>
<dbReference type="PROSITE" id="PS50280">
    <property type="entry name" value="SET"/>
    <property type="match status" value="1"/>
</dbReference>
<dbReference type="eggNOG" id="ENOG502S11B">
    <property type="taxonomic scope" value="Eukaryota"/>
</dbReference>
<organism evidence="3">
    <name type="scientific">Melampsora larici-populina (strain 98AG31 / pathotype 3-4-7)</name>
    <name type="common">Poplar leaf rust fungus</name>
    <dbReference type="NCBI Taxonomy" id="747676"/>
    <lineage>
        <taxon>Eukaryota</taxon>
        <taxon>Fungi</taxon>
        <taxon>Dikarya</taxon>
        <taxon>Basidiomycota</taxon>
        <taxon>Pucciniomycotina</taxon>
        <taxon>Pucciniomycetes</taxon>
        <taxon>Pucciniales</taxon>
        <taxon>Melampsoraceae</taxon>
        <taxon>Melampsora</taxon>
    </lineage>
</organism>
<dbReference type="RefSeq" id="XP_007418252.1">
    <property type="nucleotide sequence ID" value="XM_007418190.1"/>
</dbReference>
<dbReference type="Gene3D" id="2.170.270.10">
    <property type="entry name" value="SET domain"/>
    <property type="match status" value="1"/>
</dbReference>
<evidence type="ECO:0000259" key="1">
    <source>
        <dbReference type="PROSITE" id="PS50280"/>
    </source>
</evidence>
<dbReference type="STRING" id="747676.F4SA41"/>
<dbReference type="InParanoid" id="F4SA41"/>
<dbReference type="PANTHER" id="PTHR12350:SF19">
    <property type="entry name" value="SET DOMAIN-CONTAINING PROTEIN"/>
    <property type="match status" value="1"/>
</dbReference>
<dbReference type="InterPro" id="IPR001214">
    <property type="entry name" value="SET_dom"/>
</dbReference>
<reference evidence="3" key="1">
    <citation type="journal article" date="2011" name="Proc. Natl. Acad. Sci. U.S.A.">
        <title>Obligate biotrophy features unraveled by the genomic analysis of rust fungi.</title>
        <authorList>
            <person name="Duplessis S."/>
            <person name="Cuomo C.A."/>
            <person name="Lin Y.-C."/>
            <person name="Aerts A."/>
            <person name="Tisserant E."/>
            <person name="Veneault-Fourrey C."/>
            <person name="Joly D.L."/>
            <person name="Hacquard S."/>
            <person name="Amselem J."/>
            <person name="Cantarel B.L."/>
            <person name="Chiu R."/>
            <person name="Coutinho P.M."/>
            <person name="Feau N."/>
            <person name="Field M."/>
            <person name="Frey P."/>
            <person name="Gelhaye E."/>
            <person name="Goldberg J."/>
            <person name="Grabherr M.G."/>
            <person name="Kodira C.D."/>
            <person name="Kohler A."/>
            <person name="Kuees U."/>
            <person name="Lindquist E.A."/>
            <person name="Lucas S.M."/>
            <person name="Mago R."/>
            <person name="Mauceli E."/>
            <person name="Morin E."/>
            <person name="Murat C."/>
            <person name="Pangilinan J.L."/>
            <person name="Park R."/>
            <person name="Pearson M."/>
            <person name="Quesneville H."/>
            <person name="Rouhier N."/>
            <person name="Sakthikumar S."/>
            <person name="Salamov A.A."/>
            <person name="Schmutz J."/>
            <person name="Selles B."/>
            <person name="Shapiro H."/>
            <person name="Tanguay P."/>
            <person name="Tuskan G.A."/>
            <person name="Henrissat B."/>
            <person name="Van de Peer Y."/>
            <person name="Rouze P."/>
            <person name="Ellis J.G."/>
            <person name="Dodds P.N."/>
            <person name="Schein J.E."/>
            <person name="Zhong S."/>
            <person name="Hamelin R.C."/>
            <person name="Grigoriev I.V."/>
            <person name="Szabo L.J."/>
            <person name="Martin F."/>
        </authorList>
    </citation>
    <scope>NUCLEOTIDE SEQUENCE [LARGE SCALE GENOMIC DNA]</scope>
    <source>
        <strain evidence="3">98AG31 / pathotype 3-4-7</strain>
    </source>
</reference>
<dbReference type="Pfam" id="PF00856">
    <property type="entry name" value="SET"/>
    <property type="match status" value="1"/>
</dbReference>
<gene>
    <name evidence="2" type="ORF">MELLADRAFT_113500</name>
</gene>
<dbReference type="OrthoDB" id="5984008at2759"/>
<evidence type="ECO:0000313" key="3">
    <source>
        <dbReference type="Proteomes" id="UP000001072"/>
    </source>
</evidence>
<proteinExistence type="predicted"/>
<keyword evidence="3" id="KW-1185">Reference proteome</keyword>
<dbReference type="EMBL" id="GL883175">
    <property type="protein sequence ID" value="EGF98483.1"/>
    <property type="molecule type" value="Genomic_DNA"/>
</dbReference>
<protein>
    <recommendedName>
        <fullName evidence="1">SET domain-containing protein</fullName>
    </recommendedName>
</protein>
<dbReference type="SUPFAM" id="SSF82199">
    <property type="entry name" value="SET domain"/>
    <property type="match status" value="1"/>
</dbReference>
<accession>F4SA41</accession>
<name>F4SA41_MELLP</name>
<dbReference type="GeneID" id="18925004"/>
<dbReference type="HOGENOM" id="CLU_073382_2_0_1"/>
<dbReference type="KEGG" id="mlr:MELLADRAFT_113500"/>
<evidence type="ECO:0000313" key="2">
    <source>
        <dbReference type="EMBL" id="EGF98483.1"/>
    </source>
</evidence>
<sequence>MTMMMNAINYTPSHPDQFQIEWGPEGTYASRLISLESFAPDSILATLGPETILTETKAYTSIQFKEETPTDRLIHLELNSDLVYINHSCEPNVSFVLENGIVGRDQHQWVLKSLCEIKKGQPLTFAYFSTEWEMTQPFDCQCQSKKCLGRIEGAKFMDESILSNENLMNIFWILDFDQQKGILLTII</sequence>
<dbReference type="AlphaFoldDB" id="F4SA41"/>
<dbReference type="PANTHER" id="PTHR12350">
    <property type="entry name" value="HISTONE-LYSINE N-METHYLTRANSFERASE-RELATED"/>
    <property type="match status" value="1"/>
</dbReference>